<evidence type="ECO:0000313" key="3">
    <source>
        <dbReference type="Proteomes" id="UP000516428"/>
    </source>
</evidence>
<dbReference type="InterPro" id="IPR000182">
    <property type="entry name" value="GNAT_dom"/>
</dbReference>
<dbReference type="KEGG" id="sxn:IAG42_33835"/>
<dbReference type="PANTHER" id="PTHR43328:SF1">
    <property type="entry name" value="N-ACETYLTRANSFERASE DOMAIN-CONTAINING PROTEIN"/>
    <property type="match status" value="1"/>
</dbReference>
<dbReference type="EMBL" id="CP061281">
    <property type="protein sequence ID" value="QNS08106.1"/>
    <property type="molecule type" value="Genomic_DNA"/>
</dbReference>
<name>A0A7H1BHA1_9ACTN</name>
<dbReference type="PANTHER" id="PTHR43328">
    <property type="entry name" value="ACETYLTRANSFERASE-RELATED"/>
    <property type="match status" value="1"/>
</dbReference>
<sequence length="158" mass="17531">MDVTLRVVLDSDLPVFFVQMNDPESIRWAAFTAKDPTDSPAFHSHWNRNRQDPSVLLRTVEGEGGEILGHVAVFGPPEDREVTYWIGRQYWGRGVATAALRALIALAPERPLHARAAADNTGSVRVLEKCGFQRTGTDRGFAHGRGEDVDEVLFTLFA</sequence>
<dbReference type="RefSeq" id="WP_188340767.1">
    <property type="nucleotide sequence ID" value="NZ_CP061281.1"/>
</dbReference>
<keyword evidence="2" id="KW-0808">Transferase</keyword>
<feature type="domain" description="N-acetyltransferase" evidence="1">
    <location>
        <begin position="3"/>
        <end position="158"/>
    </location>
</feature>
<dbReference type="PROSITE" id="PS51186">
    <property type="entry name" value="GNAT"/>
    <property type="match status" value="1"/>
</dbReference>
<dbReference type="Gene3D" id="3.40.630.30">
    <property type="match status" value="1"/>
</dbReference>
<evidence type="ECO:0000313" key="2">
    <source>
        <dbReference type="EMBL" id="QNS08106.1"/>
    </source>
</evidence>
<dbReference type="Proteomes" id="UP000516428">
    <property type="component" value="Chromosome"/>
</dbReference>
<dbReference type="GO" id="GO:0016747">
    <property type="term" value="F:acyltransferase activity, transferring groups other than amino-acyl groups"/>
    <property type="evidence" value="ECO:0007669"/>
    <property type="project" value="InterPro"/>
</dbReference>
<protein>
    <submittedName>
        <fullName evidence="2">GNAT family N-acetyltransferase</fullName>
    </submittedName>
</protein>
<accession>A0A7H1BHA1</accession>
<dbReference type="SUPFAM" id="SSF55729">
    <property type="entry name" value="Acyl-CoA N-acyltransferases (Nat)"/>
    <property type="match status" value="1"/>
</dbReference>
<evidence type="ECO:0000259" key="1">
    <source>
        <dbReference type="PROSITE" id="PS51186"/>
    </source>
</evidence>
<proteinExistence type="predicted"/>
<reference evidence="2 3" key="1">
    <citation type="submission" date="2020-09" db="EMBL/GenBank/DDBJ databases">
        <title>A novel species.</title>
        <authorList>
            <person name="Gao J."/>
        </authorList>
    </citation>
    <scope>NUCLEOTIDE SEQUENCE [LARGE SCALE GENOMIC DNA]</scope>
    <source>
        <strain evidence="2 3">CRXT-Y-14</strain>
    </source>
</reference>
<organism evidence="2 3">
    <name type="scientific">Streptomyces xanthii</name>
    <dbReference type="NCBI Taxonomy" id="2768069"/>
    <lineage>
        <taxon>Bacteria</taxon>
        <taxon>Bacillati</taxon>
        <taxon>Actinomycetota</taxon>
        <taxon>Actinomycetes</taxon>
        <taxon>Kitasatosporales</taxon>
        <taxon>Streptomycetaceae</taxon>
        <taxon>Streptomyces</taxon>
    </lineage>
</organism>
<keyword evidence="3" id="KW-1185">Reference proteome</keyword>
<dbReference type="Pfam" id="PF13302">
    <property type="entry name" value="Acetyltransf_3"/>
    <property type="match status" value="1"/>
</dbReference>
<dbReference type="AlphaFoldDB" id="A0A7H1BHA1"/>
<dbReference type="InterPro" id="IPR016181">
    <property type="entry name" value="Acyl_CoA_acyltransferase"/>
</dbReference>
<gene>
    <name evidence="2" type="ORF">IAG42_33835</name>
</gene>